<evidence type="ECO:0000256" key="1">
    <source>
        <dbReference type="SAM" id="SignalP"/>
    </source>
</evidence>
<dbReference type="RefSeq" id="WP_100117021.1">
    <property type="nucleotide sequence ID" value="NZ_MEIV01000053.1"/>
</dbReference>
<sequence length="76" mass="8653">MIKNSITAFIAVFLMSASLSVSPALSDKEQLEMQRSYTARQMQQKEYQADLEVKRLADAYARMSDSERMKGDAELE</sequence>
<dbReference type="EMBL" id="MEIV01000053">
    <property type="protein sequence ID" value="PIT62053.1"/>
    <property type="molecule type" value="Genomic_DNA"/>
</dbReference>
<dbReference type="Proteomes" id="UP000231094">
    <property type="component" value="Unassembled WGS sequence"/>
</dbReference>
<organism evidence="2 3">
    <name type="scientific">Snodgrassella alvi</name>
    <dbReference type="NCBI Taxonomy" id="1196083"/>
    <lineage>
        <taxon>Bacteria</taxon>
        <taxon>Pseudomonadati</taxon>
        <taxon>Pseudomonadota</taxon>
        <taxon>Betaproteobacteria</taxon>
        <taxon>Neisseriales</taxon>
        <taxon>Neisseriaceae</taxon>
        <taxon>Snodgrassella</taxon>
    </lineage>
</organism>
<proteinExistence type="predicted"/>
<comment type="caution">
    <text evidence="2">The sequence shown here is derived from an EMBL/GenBank/DDBJ whole genome shotgun (WGS) entry which is preliminary data.</text>
</comment>
<dbReference type="AlphaFoldDB" id="A0A2N9Y3L6"/>
<keyword evidence="1" id="KW-0732">Signal</keyword>
<evidence type="ECO:0000313" key="2">
    <source>
        <dbReference type="EMBL" id="PIT62053.1"/>
    </source>
</evidence>
<accession>A0A2N9Y3L6</accession>
<feature type="chain" id="PRO_5014699240" description="Periplasmic protein" evidence="1">
    <location>
        <begin position="24"/>
        <end position="76"/>
    </location>
</feature>
<reference evidence="2 3" key="1">
    <citation type="journal article" date="2017" name="MBio">
        <title>Type VI secretion-mediated competition in the bee gut microbiome.</title>
        <authorList>
            <person name="Steele M.I."/>
            <person name="Kwong W.K."/>
            <person name="Powell J.E."/>
            <person name="Whiteley M."/>
            <person name="Moran N.A."/>
        </authorList>
    </citation>
    <scope>NUCLEOTIDE SEQUENCE [LARGE SCALE GENOMIC DNA]</scope>
    <source>
        <strain evidence="2 3">PEB0171</strain>
    </source>
</reference>
<name>A0A2N9Y3L6_9NEIS</name>
<evidence type="ECO:0008006" key="4">
    <source>
        <dbReference type="Google" id="ProtNLM"/>
    </source>
</evidence>
<feature type="signal peptide" evidence="1">
    <location>
        <begin position="1"/>
        <end position="23"/>
    </location>
</feature>
<protein>
    <recommendedName>
        <fullName evidence="4">Periplasmic protein</fullName>
    </recommendedName>
</protein>
<evidence type="ECO:0000313" key="3">
    <source>
        <dbReference type="Proteomes" id="UP000231094"/>
    </source>
</evidence>
<gene>
    <name evidence="2" type="ORF">BHC47_06065</name>
</gene>